<reference evidence="3" key="1">
    <citation type="submission" date="2016-12" db="EMBL/GenBank/DDBJ databases">
        <title>The genomes of Aspergillus section Nigri reveals drivers in fungal speciation.</title>
        <authorList>
            <consortium name="DOE Joint Genome Institute"/>
            <person name="Vesth T.C."/>
            <person name="Nybo J."/>
            <person name="Theobald S."/>
            <person name="Brandl J."/>
            <person name="Frisvad J.C."/>
            <person name="Nielsen K.F."/>
            <person name="Lyhne E.K."/>
            <person name="Kogle M.E."/>
            <person name="Kuo A."/>
            <person name="Riley R."/>
            <person name="Clum A."/>
            <person name="Nolan M."/>
            <person name="Lipzen A."/>
            <person name="Salamov A."/>
            <person name="Henrissat B."/>
            <person name="Wiebenga A."/>
            <person name="De vries R.P."/>
            <person name="Grigoriev I.V."/>
            <person name="Mortensen U.H."/>
            <person name="Andersen M.R."/>
            <person name="Baker S.E."/>
        </authorList>
    </citation>
    <scope>NUCLEOTIDE SEQUENCE</scope>
    <source>
        <strain evidence="3">IBT 28561</strain>
    </source>
</reference>
<keyword evidence="4" id="KW-1185">Reference proteome</keyword>
<organism evidence="3 4">
    <name type="scientific">Aspergillus campestris (strain IBT 28561)</name>
    <dbReference type="NCBI Taxonomy" id="1392248"/>
    <lineage>
        <taxon>Eukaryota</taxon>
        <taxon>Fungi</taxon>
        <taxon>Dikarya</taxon>
        <taxon>Ascomycota</taxon>
        <taxon>Pezizomycotina</taxon>
        <taxon>Eurotiomycetes</taxon>
        <taxon>Eurotiomycetidae</taxon>
        <taxon>Eurotiales</taxon>
        <taxon>Aspergillaceae</taxon>
        <taxon>Aspergillus</taxon>
        <taxon>Aspergillus subgen. Circumdati</taxon>
    </lineage>
</organism>
<gene>
    <name evidence="3" type="ORF">P168DRAFT_276303</name>
</gene>
<dbReference type="Proteomes" id="UP000234254">
    <property type="component" value="Unassembled WGS sequence"/>
</dbReference>
<dbReference type="OrthoDB" id="1461976at2759"/>
<evidence type="ECO:0000313" key="3">
    <source>
        <dbReference type="EMBL" id="PKY00356.1"/>
    </source>
</evidence>
<dbReference type="InterPro" id="IPR005804">
    <property type="entry name" value="FA_desaturase_dom"/>
</dbReference>
<proteinExistence type="predicted"/>
<dbReference type="PANTHER" id="PTHR32100">
    <property type="entry name" value="OMEGA-6 FATTY ACID DESATURASE, CHLOROPLASTIC"/>
    <property type="match status" value="1"/>
</dbReference>
<comment type="caution">
    <text evidence="3">The sequence shown here is derived from an EMBL/GenBank/DDBJ whole genome shotgun (WGS) entry which is preliminary data.</text>
</comment>
<feature type="transmembrane region" description="Helical" evidence="1">
    <location>
        <begin position="38"/>
        <end position="54"/>
    </location>
</feature>
<name>A0A2I1CRV0_ASPC2</name>
<evidence type="ECO:0000256" key="1">
    <source>
        <dbReference type="SAM" id="Phobius"/>
    </source>
</evidence>
<keyword evidence="1" id="KW-1133">Transmembrane helix</keyword>
<evidence type="ECO:0000313" key="4">
    <source>
        <dbReference type="Proteomes" id="UP000234254"/>
    </source>
</evidence>
<dbReference type="EMBL" id="MSFM01000015">
    <property type="protein sequence ID" value="PKY00356.1"/>
    <property type="molecule type" value="Genomic_DNA"/>
</dbReference>
<dbReference type="RefSeq" id="XP_024688950.1">
    <property type="nucleotide sequence ID" value="XM_024835547.1"/>
</dbReference>
<dbReference type="GO" id="GO:0016491">
    <property type="term" value="F:oxidoreductase activity"/>
    <property type="evidence" value="ECO:0007669"/>
    <property type="project" value="InterPro"/>
</dbReference>
<keyword evidence="1" id="KW-0812">Transmembrane</keyword>
<dbReference type="Pfam" id="PF00487">
    <property type="entry name" value="FA_desaturase"/>
    <property type="match status" value="1"/>
</dbReference>
<dbReference type="CDD" id="cd03507">
    <property type="entry name" value="Delta12-FADS-like"/>
    <property type="match status" value="1"/>
</dbReference>
<dbReference type="AlphaFoldDB" id="A0A2I1CRV0"/>
<dbReference type="GO" id="GO:0006629">
    <property type="term" value="P:lipid metabolic process"/>
    <property type="evidence" value="ECO:0007669"/>
    <property type="project" value="InterPro"/>
</dbReference>
<dbReference type="VEuPathDB" id="FungiDB:P168DRAFT_276303"/>
<feature type="domain" description="Fatty acid desaturase" evidence="2">
    <location>
        <begin position="3"/>
        <end position="280"/>
    </location>
</feature>
<keyword evidence="1" id="KW-0472">Membrane</keyword>
<evidence type="ECO:0000259" key="2">
    <source>
        <dbReference type="Pfam" id="PF00487"/>
    </source>
</evidence>
<sequence length="319" mass="36877">MAWVLYGVFQGCVGTGLWIIAHECGHGAFSLFPWLNDLIGWTTHSILLVPYFSWKITHARHHRYAGNMDRDTAFVPFTEDEYAKKRGLSIQDVRNIAEDTPLVTLVNLVLHQLLGWPMYLLAAVSAGNDSIRHDGEHSHRTKSHFDPLSGLFSTEERVYVLLSDLGVLAAGWALFHISSTIGKGNILLLYFMPYLWVNHWIVAITYLHHTHPSVPHYADQSWTFSKGALCTVDRSYGFIGRHFFHDIIDYHVIHHLFPRIPFYKAEEATMAIRPLLGHRYREEKRESFLFSLFKTFKKCTFVALSREDSGVFHWHRNKL</sequence>
<accession>A0A2I1CRV0</accession>
<feature type="transmembrane region" description="Helical" evidence="1">
    <location>
        <begin position="158"/>
        <end position="175"/>
    </location>
</feature>
<protein>
    <submittedName>
        <fullName evidence="3">Fatty acid desaturase</fullName>
    </submittedName>
</protein>
<feature type="transmembrane region" description="Helical" evidence="1">
    <location>
        <begin position="187"/>
        <end position="207"/>
    </location>
</feature>
<dbReference type="GeneID" id="36543071"/>
<dbReference type="InterPro" id="IPR012171">
    <property type="entry name" value="Fatty_acid_desaturase"/>
</dbReference>